<feature type="region of interest" description="Disordered" evidence="1">
    <location>
        <begin position="285"/>
        <end position="306"/>
    </location>
</feature>
<feature type="compositionally biased region" description="Polar residues" evidence="1">
    <location>
        <begin position="757"/>
        <end position="769"/>
    </location>
</feature>
<feature type="region of interest" description="Disordered" evidence="1">
    <location>
        <begin position="709"/>
        <end position="738"/>
    </location>
</feature>
<accession>A0A6N7KP65</accession>
<proteinExistence type="predicted"/>
<name>A0A6N7KP65_9ACTN</name>
<feature type="domain" description="GEVED" evidence="4">
    <location>
        <begin position="336"/>
        <end position="407"/>
    </location>
</feature>
<feature type="chain" id="PRO_5039411504" evidence="2">
    <location>
        <begin position="30"/>
        <end position="813"/>
    </location>
</feature>
<gene>
    <name evidence="5" type="ORF">F7Q99_13765</name>
</gene>
<evidence type="ECO:0000256" key="1">
    <source>
        <dbReference type="SAM" id="MobiDB-lite"/>
    </source>
</evidence>
<sequence>MRRQVPRTAAAVAALATGLIIGWNPPPSAAQQSPDAWTGGHRAVMPSGLSVQLDFAASSGFGAAAEPGDLADRAGGGRAAALYADGVHPGDPAQAFRISDERPRADGSWRTAGTLRLSFSRPVRNPRLHVSGLAAVATGRTGATGTAARLTLTGGTPSVPALVNRTEWPGWKTDATTLAPAGADGTTDGSGGAAAEGSLELTGTVRTAVFRVEQRTTARAGTTTAPPALRQAYTVTVDEDLGTAPQGYGNASHVISDLFLGADADPAHRGVRSVAVGRSGADRRSVWANPVPPARQPGRGEYQGADPSIGYPAEAAIGRSYRITVPVAVGDQPATLAGWIDFDRNGRFDPAERVQTEIPPGAGTATLEWTVPPGAASGETWARLRIARNPAQLIASGGFADSGQVSDQRLKLTVGAARPEIAEPVDGTVLADVRPQIRGEGAVAGASVEVRDGDAVLCRAQVERSGDWSCRPDRALAAGPHGLTPVETTGGGVVLRGEAVRITVKTAPPAAPVLTLPEYTDDPGVRLSGTGEAGSTVSVADQPGGARDAAAGEVCSTTVRADGEWSCLPVENLPDGHHQLTPVAVDAAGNRTSGKAVVLVVDTVPPDKPVLTAPAAGQTVRTARPRLAGRAEPGARVLVTAASGPGPAAAERTVLCGATAAFDGSWTCTGNRDLTDGEQWLTARANDLTGSATAGDAVRVCVAAAPAPAAAAPSVPVPTNSVPPSRAGGPSGAVVAPPLPAGGVTAPAEGVRAQAVPPTTSPVGVSAESSHAAAERPEAEGWRSGLAGGLLLLAAVGLITRRVFGRGPGARRR</sequence>
<evidence type="ECO:0000259" key="4">
    <source>
        <dbReference type="Pfam" id="PF20009"/>
    </source>
</evidence>
<dbReference type="NCBIfam" id="NF033510">
    <property type="entry name" value="Ca_tandemer"/>
    <property type="match status" value="1"/>
</dbReference>
<reference evidence="5 6" key="1">
    <citation type="submission" date="2019-09" db="EMBL/GenBank/DDBJ databases">
        <title>Genome Sequences of Streptomyces kaniharaensis ATCC 21070.</title>
        <authorList>
            <person name="Zhu W."/>
            <person name="De Crecy-Lagard V."/>
            <person name="Richards N.G."/>
        </authorList>
    </citation>
    <scope>NUCLEOTIDE SEQUENCE [LARGE SCALE GENOMIC DNA]</scope>
    <source>
        <strain evidence="5 6">SF-557</strain>
    </source>
</reference>
<dbReference type="Gene3D" id="2.60.40.10">
    <property type="entry name" value="Immunoglobulins"/>
    <property type="match status" value="3"/>
</dbReference>
<comment type="caution">
    <text evidence="5">The sequence shown here is derived from an EMBL/GenBank/DDBJ whole genome shotgun (WGS) entry which is preliminary data.</text>
</comment>
<dbReference type="RefSeq" id="WP_153461539.1">
    <property type="nucleotide sequence ID" value="NZ_WBOF01000001.1"/>
</dbReference>
<evidence type="ECO:0000256" key="2">
    <source>
        <dbReference type="SAM" id="SignalP"/>
    </source>
</evidence>
<dbReference type="Pfam" id="PF20009">
    <property type="entry name" value="GEVED"/>
    <property type="match status" value="1"/>
</dbReference>
<evidence type="ECO:0000313" key="6">
    <source>
        <dbReference type="Proteomes" id="UP000450000"/>
    </source>
</evidence>
<feature type="signal peptide" evidence="2">
    <location>
        <begin position="1"/>
        <end position="29"/>
    </location>
</feature>
<feature type="domain" description="Bacterial Ig-like" evidence="3">
    <location>
        <begin position="519"/>
        <end position="603"/>
    </location>
</feature>
<organism evidence="5 6">
    <name type="scientific">Streptomyces kaniharaensis</name>
    <dbReference type="NCBI Taxonomy" id="212423"/>
    <lineage>
        <taxon>Bacteria</taxon>
        <taxon>Bacillati</taxon>
        <taxon>Actinomycetota</taxon>
        <taxon>Actinomycetes</taxon>
        <taxon>Kitasatosporales</taxon>
        <taxon>Streptomycetaceae</taxon>
        <taxon>Streptomyces</taxon>
    </lineage>
</organism>
<dbReference type="Pfam" id="PF19077">
    <property type="entry name" value="Big_13"/>
    <property type="match status" value="1"/>
</dbReference>
<dbReference type="InterPro" id="IPR045474">
    <property type="entry name" value="GEVED"/>
</dbReference>
<protein>
    <submittedName>
        <fullName evidence="5">Uncharacterized protein</fullName>
    </submittedName>
</protein>
<feature type="region of interest" description="Disordered" evidence="1">
    <location>
        <begin position="754"/>
        <end position="778"/>
    </location>
</feature>
<feature type="compositionally biased region" description="Low complexity" evidence="1">
    <location>
        <begin position="709"/>
        <end position="725"/>
    </location>
</feature>
<evidence type="ECO:0000313" key="5">
    <source>
        <dbReference type="EMBL" id="MQS13316.1"/>
    </source>
</evidence>
<dbReference type="OrthoDB" id="3863020at2"/>
<evidence type="ECO:0000259" key="3">
    <source>
        <dbReference type="Pfam" id="PF19077"/>
    </source>
</evidence>
<dbReference type="GO" id="GO:0005975">
    <property type="term" value="P:carbohydrate metabolic process"/>
    <property type="evidence" value="ECO:0007669"/>
    <property type="project" value="UniProtKB-ARBA"/>
</dbReference>
<dbReference type="Proteomes" id="UP000450000">
    <property type="component" value="Unassembled WGS sequence"/>
</dbReference>
<keyword evidence="6" id="KW-1185">Reference proteome</keyword>
<dbReference type="InterPro" id="IPR013783">
    <property type="entry name" value="Ig-like_fold"/>
</dbReference>
<dbReference type="AlphaFoldDB" id="A0A6N7KP65"/>
<dbReference type="InterPro" id="IPR044016">
    <property type="entry name" value="Big_13"/>
</dbReference>
<dbReference type="EMBL" id="WBOF01000001">
    <property type="protein sequence ID" value="MQS13316.1"/>
    <property type="molecule type" value="Genomic_DNA"/>
</dbReference>
<keyword evidence="2" id="KW-0732">Signal</keyword>